<dbReference type="PANTHER" id="PTHR48027">
    <property type="entry name" value="HETEROGENEOUS NUCLEAR RIBONUCLEOPROTEIN 87F-RELATED"/>
    <property type="match status" value="1"/>
</dbReference>
<dbReference type="PROSITE" id="PS50102">
    <property type="entry name" value="RRM"/>
    <property type="match status" value="1"/>
</dbReference>
<accession>A0A8J5C108</accession>
<name>A0A8J5C108_ZINOF</name>
<feature type="domain" description="RRM" evidence="3">
    <location>
        <begin position="78"/>
        <end position="183"/>
    </location>
</feature>
<dbReference type="InterPro" id="IPR052462">
    <property type="entry name" value="SLIRP/GR-RBP-like"/>
</dbReference>
<dbReference type="SUPFAM" id="SSF54928">
    <property type="entry name" value="RNA-binding domain, RBD"/>
    <property type="match status" value="1"/>
</dbReference>
<comment type="caution">
    <text evidence="4">The sequence shown here is derived from an EMBL/GenBank/DDBJ whole genome shotgun (WGS) entry which is preliminary data.</text>
</comment>
<evidence type="ECO:0000313" key="4">
    <source>
        <dbReference type="EMBL" id="KAG6470078.1"/>
    </source>
</evidence>
<keyword evidence="1 2" id="KW-0694">RNA-binding</keyword>
<evidence type="ECO:0000256" key="2">
    <source>
        <dbReference type="PROSITE-ProRule" id="PRU00176"/>
    </source>
</evidence>
<dbReference type="GO" id="GO:0003723">
    <property type="term" value="F:RNA binding"/>
    <property type="evidence" value="ECO:0007669"/>
    <property type="project" value="UniProtKB-UniRule"/>
</dbReference>
<evidence type="ECO:0000256" key="1">
    <source>
        <dbReference type="ARBA" id="ARBA00022884"/>
    </source>
</evidence>
<keyword evidence="5" id="KW-1185">Reference proteome</keyword>
<reference evidence="4 5" key="1">
    <citation type="submission" date="2020-08" db="EMBL/GenBank/DDBJ databases">
        <title>Plant Genome Project.</title>
        <authorList>
            <person name="Zhang R.-G."/>
        </authorList>
    </citation>
    <scope>NUCLEOTIDE SEQUENCE [LARGE SCALE GENOMIC DNA]</scope>
    <source>
        <tissue evidence="4">Rhizome</tissue>
    </source>
</reference>
<dbReference type="Proteomes" id="UP000734854">
    <property type="component" value="Unassembled WGS sequence"/>
</dbReference>
<dbReference type="InterPro" id="IPR000504">
    <property type="entry name" value="RRM_dom"/>
</dbReference>
<dbReference type="Pfam" id="PF00076">
    <property type="entry name" value="RRM_1"/>
    <property type="match status" value="1"/>
</dbReference>
<evidence type="ECO:0000259" key="3">
    <source>
        <dbReference type="PROSITE" id="PS50102"/>
    </source>
</evidence>
<dbReference type="Gene3D" id="3.30.70.330">
    <property type="match status" value="1"/>
</dbReference>
<protein>
    <recommendedName>
        <fullName evidence="3">RRM domain-containing protein</fullName>
    </recommendedName>
</protein>
<proteinExistence type="predicted"/>
<dbReference type="EMBL" id="JACMSC010000021">
    <property type="protein sequence ID" value="KAG6470078.1"/>
    <property type="molecule type" value="Genomic_DNA"/>
</dbReference>
<dbReference type="InterPro" id="IPR035979">
    <property type="entry name" value="RBD_domain_sf"/>
</dbReference>
<dbReference type="InterPro" id="IPR012677">
    <property type="entry name" value="Nucleotide-bd_a/b_plait_sf"/>
</dbReference>
<dbReference type="SMART" id="SM00360">
    <property type="entry name" value="RRM"/>
    <property type="match status" value="1"/>
</dbReference>
<dbReference type="AlphaFoldDB" id="A0A8J5C108"/>
<organism evidence="4 5">
    <name type="scientific">Zingiber officinale</name>
    <name type="common">Ginger</name>
    <name type="synonym">Amomum zingiber</name>
    <dbReference type="NCBI Taxonomy" id="94328"/>
    <lineage>
        <taxon>Eukaryota</taxon>
        <taxon>Viridiplantae</taxon>
        <taxon>Streptophyta</taxon>
        <taxon>Embryophyta</taxon>
        <taxon>Tracheophyta</taxon>
        <taxon>Spermatophyta</taxon>
        <taxon>Magnoliopsida</taxon>
        <taxon>Liliopsida</taxon>
        <taxon>Zingiberales</taxon>
        <taxon>Zingiberaceae</taxon>
        <taxon>Zingiber</taxon>
    </lineage>
</organism>
<evidence type="ECO:0000313" key="5">
    <source>
        <dbReference type="Proteomes" id="UP000734854"/>
    </source>
</evidence>
<gene>
    <name evidence="4" type="ORF">ZIOFF_071132</name>
</gene>
<sequence>MPRINKRTVITRSSKLDDRHWLTGGFQAVLASPARERRVLRGCSGNYERARRRGRLATCNLAWDGLNSTSGTGDLALRKIYIGGLSPNISSEILLNFFGRYGEIEEGSVAYHKETNKSRGFGFVTYRTAEGAKKAIDDPNKTRGRLYKTLSFHFCSQQVFLVAPSTKSLHIQGRNITAKLADAPRSKVIQAQVPTAVVPMHIPVPIGYAPMGKAQVGSYASYPPTMAAYLTAYASTQFTTAAQVSHPQTGKRKQVVVPAVESNGVTG</sequence>